<comment type="similarity">
    <text evidence="1">Belongs to the bactofilin family.</text>
</comment>
<organism evidence="2 3">
    <name type="scientific">Lacinutrix neustonica</name>
    <dbReference type="NCBI Taxonomy" id="2980107"/>
    <lineage>
        <taxon>Bacteria</taxon>
        <taxon>Pseudomonadati</taxon>
        <taxon>Bacteroidota</taxon>
        <taxon>Flavobacteriia</taxon>
        <taxon>Flavobacteriales</taxon>
        <taxon>Flavobacteriaceae</taxon>
        <taxon>Lacinutrix</taxon>
    </lineage>
</organism>
<proteinExistence type="inferred from homology"/>
<dbReference type="KEGG" id="lnu:N7U66_13145"/>
<evidence type="ECO:0000313" key="2">
    <source>
        <dbReference type="EMBL" id="WAC01108.1"/>
    </source>
</evidence>
<evidence type="ECO:0000313" key="3">
    <source>
        <dbReference type="Proteomes" id="UP001164705"/>
    </source>
</evidence>
<dbReference type="EMBL" id="CP113088">
    <property type="protein sequence ID" value="WAC01108.1"/>
    <property type="molecule type" value="Genomic_DNA"/>
</dbReference>
<sequence>MFPDSKKTKQDINQNSVQNLISKGTKIVGTFESEGDIRIDGIIEGEVRTPGKVVVGKTGEIHGSLESSNAYFEGTLKGKLTLTETLTLKPSAKIEGEVIIAKLAIEPGAIFNVTCDMKNTTKDIKGDSKAQKTTK</sequence>
<accession>A0A9E8MTC9</accession>
<reference evidence="2" key="1">
    <citation type="submission" date="2022-11" db="EMBL/GenBank/DDBJ databases">
        <title>Lacinutrix neustonica HL-RS19T sp. nov., isolated from the surface microlayer sample of brackish Lake Shihwa.</title>
        <authorList>
            <person name="Choi J.Y."/>
            <person name="Hwang C.Y."/>
        </authorList>
    </citation>
    <scope>NUCLEOTIDE SEQUENCE</scope>
    <source>
        <strain evidence="2">HL-RS19</strain>
    </source>
</reference>
<dbReference type="InterPro" id="IPR007607">
    <property type="entry name" value="BacA/B"/>
</dbReference>
<name>A0A9E8MTC9_9FLAO</name>
<keyword evidence="3" id="KW-1185">Reference proteome</keyword>
<dbReference type="PANTHER" id="PTHR35024:SF4">
    <property type="entry name" value="POLYMER-FORMING CYTOSKELETAL PROTEIN"/>
    <property type="match status" value="1"/>
</dbReference>
<gene>
    <name evidence="2" type="ORF">N7U66_13145</name>
</gene>
<dbReference type="AlphaFoldDB" id="A0A9E8MTC9"/>
<dbReference type="Pfam" id="PF04519">
    <property type="entry name" value="Bactofilin"/>
    <property type="match status" value="1"/>
</dbReference>
<evidence type="ECO:0000256" key="1">
    <source>
        <dbReference type="ARBA" id="ARBA00044755"/>
    </source>
</evidence>
<dbReference type="PANTHER" id="PTHR35024">
    <property type="entry name" value="HYPOTHETICAL CYTOSOLIC PROTEIN"/>
    <property type="match status" value="1"/>
</dbReference>
<dbReference type="Proteomes" id="UP001164705">
    <property type="component" value="Chromosome"/>
</dbReference>
<protein>
    <submittedName>
        <fullName evidence="2">Polymer-forming cytoskeletal protein</fullName>
    </submittedName>
</protein>
<dbReference type="RefSeq" id="WP_267675699.1">
    <property type="nucleotide sequence ID" value="NZ_CP113088.1"/>
</dbReference>